<dbReference type="EMBL" id="VIIS01001467">
    <property type="protein sequence ID" value="KAF0297799.1"/>
    <property type="molecule type" value="Genomic_DNA"/>
</dbReference>
<comment type="caution">
    <text evidence="13">The sequence shown here is derived from an EMBL/GenBank/DDBJ whole genome shotgun (WGS) entry which is preliminary data.</text>
</comment>
<dbReference type="GO" id="GO:0015280">
    <property type="term" value="F:ligand-gated sodium channel activity"/>
    <property type="evidence" value="ECO:0007669"/>
    <property type="project" value="TreeGrafter"/>
</dbReference>
<evidence type="ECO:0000256" key="9">
    <source>
        <dbReference type="ARBA" id="ARBA00023136"/>
    </source>
</evidence>
<organism evidence="13 14">
    <name type="scientific">Amphibalanus amphitrite</name>
    <name type="common">Striped barnacle</name>
    <name type="synonym">Balanus amphitrite</name>
    <dbReference type="NCBI Taxonomy" id="1232801"/>
    <lineage>
        <taxon>Eukaryota</taxon>
        <taxon>Metazoa</taxon>
        <taxon>Ecdysozoa</taxon>
        <taxon>Arthropoda</taxon>
        <taxon>Crustacea</taxon>
        <taxon>Multicrustacea</taxon>
        <taxon>Cirripedia</taxon>
        <taxon>Thoracica</taxon>
        <taxon>Thoracicalcarea</taxon>
        <taxon>Balanomorpha</taxon>
        <taxon>Balanoidea</taxon>
        <taxon>Balanidae</taxon>
        <taxon>Amphibalaninae</taxon>
        <taxon>Amphibalanus</taxon>
    </lineage>
</organism>
<dbReference type="PANTHER" id="PTHR11690:SF300">
    <property type="entry name" value="PICKPOCKET PROTEIN 19"/>
    <property type="match status" value="1"/>
</dbReference>
<dbReference type="PANTHER" id="PTHR11690">
    <property type="entry name" value="AMILORIDE-SENSITIVE SODIUM CHANNEL-RELATED"/>
    <property type="match status" value="1"/>
</dbReference>
<keyword evidence="6" id="KW-1133">Transmembrane helix</keyword>
<protein>
    <submittedName>
        <fullName evidence="13">Uncharacterized protein</fullName>
    </submittedName>
</protein>
<evidence type="ECO:0000256" key="2">
    <source>
        <dbReference type="ARBA" id="ARBA00007193"/>
    </source>
</evidence>
<evidence type="ECO:0000256" key="1">
    <source>
        <dbReference type="ARBA" id="ARBA00004141"/>
    </source>
</evidence>
<evidence type="ECO:0000256" key="12">
    <source>
        <dbReference type="RuleBase" id="RU000679"/>
    </source>
</evidence>
<keyword evidence="4 12" id="KW-0894">Sodium channel</keyword>
<keyword evidence="3 12" id="KW-0813">Transport</keyword>
<gene>
    <name evidence="13" type="ORF">FJT64_004781</name>
</gene>
<evidence type="ECO:0000256" key="6">
    <source>
        <dbReference type="ARBA" id="ARBA00022989"/>
    </source>
</evidence>
<dbReference type="Gene3D" id="1.10.287.770">
    <property type="entry name" value="YojJ-like"/>
    <property type="match status" value="1"/>
</dbReference>
<evidence type="ECO:0000256" key="3">
    <source>
        <dbReference type="ARBA" id="ARBA00022448"/>
    </source>
</evidence>
<evidence type="ECO:0000256" key="4">
    <source>
        <dbReference type="ARBA" id="ARBA00022461"/>
    </source>
</evidence>
<evidence type="ECO:0000313" key="13">
    <source>
        <dbReference type="EMBL" id="KAF0297799.1"/>
    </source>
</evidence>
<evidence type="ECO:0000313" key="14">
    <source>
        <dbReference type="Proteomes" id="UP000440578"/>
    </source>
</evidence>
<evidence type="ECO:0000256" key="8">
    <source>
        <dbReference type="ARBA" id="ARBA00023065"/>
    </source>
</evidence>
<sequence length="420" mass="45288">MQARLDGLLSLVVPAAGADGGRRPAQRRLLQLGELVLRALCLALCALLCWQAVRRFRQQQVHTAVLVMETGVPNITVCPAEGVSEAQPGAHGRWAVGNITQEQYVRQADRPLASVLARCFAGSPTCCLPECPPDRQRLGRWHEVLVPGPTRPLLCHRLQLNDTDATLVHRNGGLSMDFFAPPFGPRSGGLFEVLPHALERPVLLYGVGPRSASVTAALDDGKPQHVALRVSTEVMRSVSRRQRPCRHQHSYSQQSCRISCWHAAAAAAVGCRALGFDPVPGVPLCANASSLSELYGALYARGWPATEANCPCPPACHVVKHHGGEERRYYPAAPHPTVTVVLSQWTTVMKEQLSTTAQQLASELGGLLGLLLGVSVWTLAALLWRLVSTLCGPCLAPRAAASCARPPQHWAHSKTVITVT</sequence>
<keyword evidence="14" id="KW-1185">Reference proteome</keyword>
<evidence type="ECO:0000256" key="10">
    <source>
        <dbReference type="ARBA" id="ARBA00023201"/>
    </source>
</evidence>
<keyword evidence="11 12" id="KW-0407">Ion channel</keyword>
<reference evidence="13 14" key="1">
    <citation type="submission" date="2019-07" db="EMBL/GenBank/DDBJ databases">
        <title>Draft genome assembly of a fouling barnacle, Amphibalanus amphitrite (Darwin, 1854): The first reference genome for Thecostraca.</title>
        <authorList>
            <person name="Kim W."/>
        </authorList>
    </citation>
    <scope>NUCLEOTIDE SEQUENCE [LARGE SCALE GENOMIC DNA]</scope>
    <source>
        <strain evidence="13">SNU_AA5</strain>
        <tissue evidence="13">Soma without cirri and trophi</tissue>
    </source>
</reference>
<evidence type="ECO:0000256" key="7">
    <source>
        <dbReference type="ARBA" id="ARBA00023053"/>
    </source>
</evidence>
<proteinExistence type="inferred from homology"/>
<dbReference type="Pfam" id="PF00858">
    <property type="entry name" value="ASC"/>
    <property type="match status" value="1"/>
</dbReference>
<comment type="similarity">
    <text evidence="2 12">Belongs to the amiloride-sensitive sodium channel (TC 1.A.6) family.</text>
</comment>
<dbReference type="InterPro" id="IPR001873">
    <property type="entry name" value="ENaC"/>
</dbReference>
<keyword evidence="10 12" id="KW-0739">Sodium transport</keyword>
<dbReference type="GO" id="GO:0005886">
    <property type="term" value="C:plasma membrane"/>
    <property type="evidence" value="ECO:0007669"/>
    <property type="project" value="TreeGrafter"/>
</dbReference>
<keyword evidence="9" id="KW-0472">Membrane</keyword>
<evidence type="ECO:0000256" key="11">
    <source>
        <dbReference type="ARBA" id="ARBA00023303"/>
    </source>
</evidence>
<keyword evidence="7" id="KW-0915">Sodium</keyword>
<accession>A0A6A4VY54</accession>
<evidence type="ECO:0000256" key="5">
    <source>
        <dbReference type="ARBA" id="ARBA00022692"/>
    </source>
</evidence>
<comment type="subcellular location">
    <subcellularLocation>
        <location evidence="1">Membrane</location>
        <topology evidence="1">Multi-pass membrane protein</topology>
    </subcellularLocation>
</comment>
<keyword evidence="5 12" id="KW-0812">Transmembrane</keyword>
<keyword evidence="8 12" id="KW-0406">Ion transport</keyword>
<dbReference type="Proteomes" id="UP000440578">
    <property type="component" value="Unassembled WGS sequence"/>
</dbReference>
<name>A0A6A4VY54_AMPAM</name>
<dbReference type="AlphaFoldDB" id="A0A6A4VY54"/>